<feature type="domain" description="GGDEF" evidence="3">
    <location>
        <begin position="204"/>
        <end position="339"/>
    </location>
</feature>
<dbReference type="GO" id="GO:0005886">
    <property type="term" value="C:plasma membrane"/>
    <property type="evidence" value="ECO:0007669"/>
    <property type="project" value="TreeGrafter"/>
</dbReference>
<comment type="catalytic activity">
    <reaction evidence="2">
        <text>2 GTP = 3',3'-c-di-GMP + 2 diphosphate</text>
        <dbReference type="Rhea" id="RHEA:24898"/>
        <dbReference type="ChEBI" id="CHEBI:33019"/>
        <dbReference type="ChEBI" id="CHEBI:37565"/>
        <dbReference type="ChEBI" id="CHEBI:58805"/>
        <dbReference type="EC" id="2.7.7.65"/>
    </reaction>
</comment>
<dbReference type="SMART" id="SM00267">
    <property type="entry name" value="GGDEF"/>
    <property type="match status" value="1"/>
</dbReference>
<evidence type="ECO:0000313" key="4">
    <source>
        <dbReference type="EMBL" id="MBR0657199.1"/>
    </source>
</evidence>
<dbReference type="EMBL" id="JAAEDH010000028">
    <property type="protein sequence ID" value="MBR0657199.1"/>
    <property type="molecule type" value="Genomic_DNA"/>
</dbReference>
<dbReference type="Gene3D" id="3.30.70.270">
    <property type="match status" value="1"/>
</dbReference>
<name>A0AAF1JYT2_9PROT</name>
<comment type="caution">
    <text evidence="4">The sequence shown here is derived from an EMBL/GenBank/DDBJ whole genome shotgun (WGS) entry which is preliminary data.</text>
</comment>
<dbReference type="InterPro" id="IPR029787">
    <property type="entry name" value="Nucleotide_cyclase"/>
</dbReference>
<organism evidence="4 5">
    <name type="scientific">Plastoroseomonas arctica</name>
    <dbReference type="NCBI Taxonomy" id="1509237"/>
    <lineage>
        <taxon>Bacteria</taxon>
        <taxon>Pseudomonadati</taxon>
        <taxon>Pseudomonadota</taxon>
        <taxon>Alphaproteobacteria</taxon>
        <taxon>Acetobacterales</taxon>
        <taxon>Acetobacteraceae</taxon>
        <taxon>Plastoroseomonas</taxon>
    </lineage>
</organism>
<dbReference type="InterPro" id="IPR050469">
    <property type="entry name" value="Diguanylate_Cyclase"/>
</dbReference>
<accession>A0AAF1JYT2</accession>
<dbReference type="GO" id="GO:0052621">
    <property type="term" value="F:diguanylate cyclase activity"/>
    <property type="evidence" value="ECO:0007669"/>
    <property type="project" value="UniProtKB-EC"/>
</dbReference>
<proteinExistence type="predicted"/>
<dbReference type="FunFam" id="3.30.70.270:FF:000001">
    <property type="entry name" value="Diguanylate cyclase domain protein"/>
    <property type="match status" value="1"/>
</dbReference>
<dbReference type="EC" id="2.7.7.65" evidence="1"/>
<dbReference type="Proteomes" id="UP001196068">
    <property type="component" value="Unassembled WGS sequence"/>
</dbReference>
<dbReference type="InterPro" id="IPR043128">
    <property type="entry name" value="Rev_trsase/Diguanyl_cyclase"/>
</dbReference>
<evidence type="ECO:0000256" key="2">
    <source>
        <dbReference type="ARBA" id="ARBA00034247"/>
    </source>
</evidence>
<dbReference type="CDD" id="cd01949">
    <property type="entry name" value="GGDEF"/>
    <property type="match status" value="1"/>
</dbReference>
<dbReference type="GO" id="GO:0043709">
    <property type="term" value="P:cell adhesion involved in single-species biofilm formation"/>
    <property type="evidence" value="ECO:0007669"/>
    <property type="project" value="TreeGrafter"/>
</dbReference>
<dbReference type="SUPFAM" id="SSF55073">
    <property type="entry name" value="Nucleotide cyclase"/>
    <property type="match status" value="1"/>
</dbReference>
<gene>
    <name evidence="4" type="ORF">GXW79_19140</name>
</gene>
<dbReference type="AlphaFoldDB" id="A0AAF1JYT2"/>
<reference evidence="4" key="1">
    <citation type="submission" date="2020-01" db="EMBL/GenBank/DDBJ databases">
        <authorList>
            <person name="Rat A."/>
        </authorList>
    </citation>
    <scope>NUCLEOTIDE SEQUENCE</scope>
    <source>
        <strain evidence="4">LMG 28251</strain>
    </source>
</reference>
<evidence type="ECO:0000313" key="5">
    <source>
        <dbReference type="Proteomes" id="UP001196068"/>
    </source>
</evidence>
<dbReference type="RefSeq" id="WP_211876067.1">
    <property type="nucleotide sequence ID" value="NZ_JAAEDH010000028.1"/>
</dbReference>
<dbReference type="InterPro" id="IPR000160">
    <property type="entry name" value="GGDEF_dom"/>
</dbReference>
<dbReference type="Pfam" id="PF00990">
    <property type="entry name" value="GGDEF"/>
    <property type="match status" value="1"/>
</dbReference>
<protein>
    <recommendedName>
        <fullName evidence="1">diguanylate cyclase</fullName>
        <ecNumber evidence="1">2.7.7.65</ecNumber>
    </recommendedName>
</protein>
<dbReference type="GO" id="GO:1902201">
    <property type="term" value="P:negative regulation of bacterial-type flagellum-dependent cell motility"/>
    <property type="evidence" value="ECO:0007669"/>
    <property type="project" value="TreeGrafter"/>
</dbReference>
<dbReference type="PANTHER" id="PTHR45138">
    <property type="entry name" value="REGULATORY COMPONENTS OF SENSORY TRANSDUCTION SYSTEM"/>
    <property type="match status" value="1"/>
</dbReference>
<dbReference type="PANTHER" id="PTHR45138:SF9">
    <property type="entry name" value="DIGUANYLATE CYCLASE DGCM-RELATED"/>
    <property type="match status" value="1"/>
</dbReference>
<evidence type="ECO:0000259" key="3">
    <source>
        <dbReference type="PROSITE" id="PS50887"/>
    </source>
</evidence>
<dbReference type="NCBIfam" id="TIGR00254">
    <property type="entry name" value="GGDEF"/>
    <property type="match status" value="1"/>
</dbReference>
<reference evidence="4" key="2">
    <citation type="journal article" date="2021" name="Syst. Appl. Microbiol.">
        <title>Roseomonas hellenica sp. nov., isolated from roots of wild-growing Alkanna tinctoria.</title>
        <authorList>
            <person name="Rat A."/>
            <person name="Naranjo H.D."/>
            <person name="Lebbe L."/>
            <person name="Cnockaert M."/>
            <person name="Krigas N."/>
            <person name="Grigoriadou K."/>
            <person name="Maloupa E."/>
            <person name="Willems A."/>
        </authorList>
    </citation>
    <scope>NUCLEOTIDE SEQUENCE</scope>
    <source>
        <strain evidence="4">LMG 28251</strain>
    </source>
</reference>
<keyword evidence="5" id="KW-1185">Reference proteome</keyword>
<sequence length="342" mass="37338">MLTDQTLVTDAACAASLRDLAMRRLAPNGRNYSVWYEYHEGKNFALRHAIDQHLAAGATIDEAEMHALHGRFLCDAQQDRLLSENRLLAQGTLQEVVALLSRAAVEHSQSGHVIAEAGRSLAEDSSRLANVVTALLAETDAMSRRGEILGRRLDAATRQISGLEKRLSVARHEATVDPLTELLNRRAFDAALQRVTQQAAATKEPLAMLMVDVDRFKRINDSWGHPVGDAVLRVVANKLRQSSRDTDTVARYGGEEFVVLLPKAPLAEAMMVADRVRLAVCGRNLTLRDTGKVIGTVTVSAGVSIYRPGEPVADFLTRADEALIQAKQSGRNRVMTLEGAMA</sequence>
<dbReference type="PROSITE" id="PS50887">
    <property type="entry name" value="GGDEF"/>
    <property type="match status" value="1"/>
</dbReference>
<evidence type="ECO:0000256" key="1">
    <source>
        <dbReference type="ARBA" id="ARBA00012528"/>
    </source>
</evidence>